<evidence type="ECO:0000313" key="1">
    <source>
        <dbReference type="EMBL" id="SCV04101.1"/>
    </source>
</evidence>
<organism evidence="1 2">
    <name type="scientific">Lachancea meyersii CBS 8951</name>
    <dbReference type="NCBI Taxonomy" id="1266667"/>
    <lineage>
        <taxon>Eukaryota</taxon>
        <taxon>Fungi</taxon>
        <taxon>Dikarya</taxon>
        <taxon>Ascomycota</taxon>
        <taxon>Saccharomycotina</taxon>
        <taxon>Saccharomycetes</taxon>
        <taxon>Saccharomycetales</taxon>
        <taxon>Saccharomycetaceae</taxon>
        <taxon>Lachancea</taxon>
    </lineage>
</organism>
<dbReference type="AlphaFoldDB" id="A0A1G4KHR2"/>
<dbReference type="Proteomes" id="UP000191144">
    <property type="component" value="Chromosome H"/>
</dbReference>
<protein>
    <submittedName>
        <fullName evidence="1">LAME_0H15764g1_1</fullName>
    </submittedName>
</protein>
<keyword evidence="2" id="KW-1185">Reference proteome</keyword>
<reference evidence="2" key="1">
    <citation type="submission" date="2016-03" db="EMBL/GenBank/DDBJ databases">
        <authorList>
            <person name="Devillers Hugo."/>
        </authorList>
    </citation>
    <scope>NUCLEOTIDE SEQUENCE [LARGE SCALE GENOMIC DNA]</scope>
</reference>
<accession>A0A1G4KHR2</accession>
<proteinExistence type="predicted"/>
<gene>
    <name evidence="1" type="ORF">LAME_0H15764G</name>
</gene>
<dbReference type="EMBL" id="LT598480">
    <property type="protein sequence ID" value="SCV04101.1"/>
    <property type="molecule type" value="Genomic_DNA"/>
</dbReference>
<dbReference type="OrthoDB" id="4067598at2759"/>
<name>A0A1G4KHR2_9SACH</name>
<sequence>MSEQSAETSAARFVRQFQEEDLAENPDYALLKHTKAHLQNRQLRKKYLVKQLQLLYAQLDKTRNYQEFVDTLMGSRQLLSEIFALEKHKERSSVVTPVIRNGARSSDLVAPSVNWSHYGIDVEEYLLASDASRDLVHQSGWVFHDM</sequence>
<evidence type="ECO:0000313" key="2">
    <source>
        <dbReference type="Proteomes" id="UP000191144"/>
    </source>
</evidence>